<reference evidence="1" key="1">
    <citation type="submission" date="2025-08" db="UniProtKB">
        <authorList>
            <consortium name="Ensembl"/>
        </authorList>
    </citation>
    <scope>IDENTIFICATION</scope>
</reference>
<dbReference type="Ensembl" id="ENSNPET00000005702.1">
    <property type="protein sequence ID" value="ENSNPEP00000005561.1"/>
    <property type="gene ID" value="ENSNPEG00000004204.1"/>
</dbReference>
<name>A0A8C6Z1Y2_NOTPE</name>
<organism evidence="1 2">
    <name type="scientific">Nothoprocta perdicaria</name>
    <name type="common">Chilean tinamou</name>
    <name type="synonym">Crypturus perdicarius</name>
    <dbReference type="NCBI Taxonomy" id="30464"/>
    <lineage>
        <taxon>Eukaryota</taxon>
        <taxon>Metazoa</taxon>
        <taxon>Chordata</taxon>
        <taxon>Craniata</taxon>
        <taxon>Vertebrata</taxon>
        <taxon>Euteleostomi</taxon>
        <taxon>Archelosauria</taxon>
        <taxon>Archosauria</taxon>
        <taxon>Dinosauria</taxon>
        <taxon>Saurischia</taxon>
        <taxon>Theropoda</taxon>
        <taxon>Coelurosauria</taxon>
        <taxon>Aves</taxon>
        <taxon>Palaeognathae</taxon>
        <taxon>Tinamiformes</taxon>
        <taxon>Tinamidae</taxon>
        <taxon>Nothoprocta</taxon>
    </lineage>
</organism>
<dbReference type="PANTHER" id="PTHR12734:SF0">
    <property type="entry name" value="18S RRNA (GUANINE-N(7))-METHYLTRANSFERASE-RELATED"/>
    <property type="match status" value="1"/>
</dbReference>
<accession>A0A8C6Z1Y2</accession>
<dbReference type="PANTHER" id="PTHR12734">
    <property type="entry name" value="METHYLTRANSFERASE-RELATED"/>
    <property type="match status" value="1"/>
</dbReference>
<dbReference type="GO" id="GO:0070476">
    <property type="term" value="P:rRNA (guanine-N7)-methylation"/>
    <property type="evidence" value="ECO:0007669"/>
    <property type="project" value="InterPro"/>
</dbReference>
<dbReference type="GO" id="GO:0016435">
    <property type="term" value="F:rRNA (guanine) methyltransferase activity"/>
    <property type="evidence" value="ECO:0007669"/>
    <property type="project" value="InterPro"/>
</dbReference>
<dbReference type="GO" id="GO:0005730">
    <property type="term" value="C:nucleolus"/>
    <property type="evidence" value="ECO:0007669"/>
    <property type="project" value="TreeGrafter"/>
</dbReference>
<dbReference type="SUPFAM" id="SSF53335">
    <property type="entry name" value="S-adenosyl-L-methionine-dependent methyltransferases"/>
    <property type="match status" value="1"/>
</dbReference>
<keyword evidence="2" id="KW-1185">Reference proteome</keyword>
<proteinExistence type="predicted"/>
<evidence type="ECO:0000313" key="1">
    <source>
        <dbReference type="Ensembl" id="ENSNPEP00000005561.1"/>
    </source>
</evidence>
<sequence>AGGVARGPQHAQPPAQASSFSRVVQIQAQMSERAVELLALPEDRPCLLLDVGCGSGLSGDHISEEGHYWVGLDISAAMLGPRIPSCPAAVP</sequence>
<dbReference type="Proteomes" id="UP000694420">
    <property type="component" value="Unplaced"/>
</dbReference>
<dbReference type="InterPro" id="IPR029063">
    <property type="entry name" value="SAM-dependent_MTases_sf"/>
</dbReference>
<protein>
    <recommendedName>
        <fullName evidence="3">BUD23 methyltransferase</fullName>
    </recommendedName>
</protein>
<dbReference type="Gene3D" id="3.40.50.150">
    <property type="entry name" value="Vaccinia Virus protein VP39"/>
    <property type="match status" value="1"/>
</dbReference>
<reference evidence="1" key="2">
    <citation type="submission" date="2025-09" db="UniProtKB">
        <authorList>
            <consortium name="Ensembl"/>
        </authorList>
    </citation>
    <scope>IDENTIFICATION</scope>
</reference>
<evidence type="ECO:0000313" key="2">
    <source>
        <dbReference type="Proteomes" id="UP000694420"/>
    </source>
</evidence>
<dbReference type="AlphaFoldDB" id="A0A8C6Z1Y2"/>
<evidence type="ECO:0008006" key="3">
    <source>
        <dbReference type="Google" id="ProtNLM"/>
    </source>
</evidence>
<dbReference type="InterPro" id="IPR039769">
    <property type="entry name" value="Bud23-like"/>
</dbReference>